<feature type="signal peptide" evidence="2">
    <location>
        <begin position="1"/>
        <end position="22"/>
    </location>
</feature>
<keyword evidence="3" id="KW-1185">Reference proteome</keyword>
<protein>
    <submittedName>
        <fullName evidence="4">Uncharacterized protein</fullName>
    </submittedName>
</protein>
<feature type="chain" id="PRO_5037342014" evidence="2">
    <location>
        <begin position="23"/>
        <end position="215"/>
    </location>
</feature>
<evidence type="ECO:0000313" key="3">
    <source>
        <dbReference type="Proteomes" id="UP000887563"/>
    </source>
</evidence>
<dbReference type="Proteomes" id="UP000887563">
    <property type="component" value="Unplaced"/>
</dbReference>
<feature type="compositionally biased region" description="Low complexity" evidence="1">
    <location>
        <begin position="111"/>
        <end position="127"/>
    </location>
</feature>
<keyword evidence="2" id="KW-0732">Signal</keyword>
<evidence type="ECO:0000256" key="1">
    <source>
        <dbReference type="SAM" id="MobiDB-lite"/>
    </source>
</evidence>
<accession>A0A914MHT2</accession>
<evidence type="ECO:0000256" key="2">
    <source>
        <dbReference type="SAM" id="SignalP"/>
    </source>
</evidence>
<evidence type="ECO:0000313" key="4">
    <source>
        <dbReference type="WBParaSite" id="Minc3s01920g27201"/>
    </source>
</evidence>
<dbReference type="WBParaSite" id="Minc3s01920g27201">
    <property type="protein sequence ID" value="Minc3s01920g27201"/>
    <property type="gene ID" value="Minc3s01920g27201"/>
</dbReference>
<name>A0A914MHT2_MELIC</name>
<organism evidence="3 4">
    <name type="scientific">Meloidogyne incognita</name>
    <name type="common">Southern root-knot nematode worm</name>
    <name type="synonym">Oxyuris incognita</name>
    <dbReference type="NCBI Taxonomy" id="6306"/>
    <lineage>
        <taxon>Eukaryota</taxon>
        <taxon>Metazoa</taxon>
        <taxon>Ecdysozoa</taxon>
        <taxon>Nematoda</taxon>
        <taxon>Chromadorea</taxon>
        <taxon>Rhabditida</taxon>
        <taxon>Tylenchina</taxon>
        <taxon>Tylenchomorpha</taxon>
        <taxon>Tylenchoidea</taxon>
        <taxon>Meloidogynidae</taxon>
        <taxon>Meloidogyninae</taxon>
        <taxon>Meloidogyne</taxon>
        <taxon>Meloidogyne incognita group</taxon>
    </lineage>
</organism>
<feature type="region of interest" description="Disordered" evidence="1">
    <location>
        <begin position="90"/>
        <end position="129"/>
    </location>
</feature>
<sequence>MNLILFLKFILIKILIFDFVNCVKKGNEKNIHKKQHDTKIHKVKDNGIQKDNVYVLHGAERKSYMKRNNITEGPAIDLLTQLKNMEEKGLKNFNEGPSNNHVYDAVSPPQNSGLYSSPASSNNSQQNLINPTNQITYNLSHINHPSLQQGSSGFANTALHNTINANEQQKSLKRKSEDISGFKTQFKGKYYNKWDAKLKALNDSEYERQKADMKL</sequence>
<proteinExistence type="predicted"/>
<reference evidence="4" key="1">
    <citation type="submission" date="2022-11" db="UniProtKB">
        <authorList>
            <consortium name="WormBaseParasite"/>
        </authorList>
    </citation>
    <scope>IDENTIFICATION</scope>
</reference>
<dbReference type="AlphaFoldDB" id="A0A914MHT2"/>